<sequence length="477" mass="54673">MKKILFFIFMICLGLTINVDAQKIKPIKKAPPKIKIVAPEEAPLPPPPPKKLLANPIIMESQEATNFRKQRFCSDCDTLILAPEKKHILIYDVKWMANSEAQTYKKQPTESDLKKDYYALKEENKREWDELQQNFSPQEYIYHYIYRNTYIEIPNKQHQILNLLDRKVRHEGFLFWTGKELDSIITRKNMSLLTEVVSEQTGQHKKSSYYKKFVTDSLTIVNLQKTSNPSANLSANMNTILMREAFGSNILPLQFFNLSKVSKVTLSAKTKGGDMLVLNLNKNGQLTEVIDKHNGIVITYKDNLPILAKSPAKTLNFYYRNDTLIIKGENYLKVNKLIGNVFFNVKNFRTEERDYSNLTLEDGLEIQLTNDGGNTCLSQANTSEGSATKQCYSNTRWQLPLTITNVSAGERYDFTSTASYSENDNILVVEDLNKAKSTKIQYGLVDGKPTTITSAFKRGEAEYSEPFLVNVNYEYYK</sequence>
<evidence type="ECO:0000313" key="1">
    <source>
        <dbReference type="EMBL" id="TDG36454.1"/>
    </source>
</evidence>
<evidence type="ECO:0000313" key="2">
    <source>
        <dbReference type="Proteomes" id="UP000295668"/>
    </source>
</evidence>
<dbReference type="AlphaFoldDB" id="A0A4R5ML84"/>
<dbReference type="EMBL" id="SJCY01000004">
    <property type="protein sequence ID" value="TDG36454.1"/>
    <property type="molecule type" value="Genomic_DNA"/>
</dbReference>
<organism evidence="1 2">
    <name type="scientific">Pedobacter changchengzhani</name>
    <dbReference type="NCBI Taxonomy" id="2529274"/>
    <lineage>
        <taxon>Bacteria</taxon>
        <taxon>Pseudomonadati</taxon>
        <taxon>Bacteroidota</taxon>
        <taxon>Sphingobacteriia</taxon>
        <taxon>Sphingobacteriales</taxon>
        <taxon>Sphingobacteriaceae</taxon>
        <taxon>Pedobacter</taxon>
    </lineage>
</organism>
<proteinExistence type="predicted"/>
<reference evidence="1 2" key="1">
    <citation type="submission" date="2019-02" db="EMBL/GenBank/DDBJ databases">
        <title>Pedobacter sp. nov., a novel speices isolated from soil of pinguins habitat in Antarcitica.</title>
        <authorList>
            <person name="He R.-H."/>
        </authorList>
    </citation>
    <scope>NUCLEOTIDE SEQUENCE [LARGE SCALE GENOMIC DNA]</scope>
    <source>
        <strain evidence="1 2">E01020</strain>
    </source>
</reference>
<keyword evidence="2" id="KW-1185">Reference proteome</keyword>
<accession>A0A4R5ML84</accession>
<name>A0A4R5ML84_9SPHI</name>
<dbReference type="OrthoDB" id="748322at2"/>
<dbReference type="Proteomes" id="UP000295668">
    <property type="component" value="Unassembled WGS sequence"/>
</dbReference>
<dbReference type="RefSeq" id="WP_133262183.1">
    <property type="nucleotide sequence ID" value="NZ_SJCY01000004.1"/>
</dbReference>
<gene>
    <name evidence="1" type="ORF">EZJ43_08015</name>
</gene>
<comment type="caution">
    <text evidence="1">The sequence shown here is derived from an EMBL/GenBank/DDBJ whole genome shotgun (WGS) entry which is preliminary data.</text>
</comment>
<protein>
    <submittedName>
        <fullName evidence="1">Uncharacterized protein</fullName>
    </submittedName>
</protein>